<evidence type="ECO:0000313" key="6">
    <source>
        <dbReference type="Proteomes" id="UP001212602"/>
    </source>
</evidence>
<evidence type="ECO:0000256" key="2">
    <source>
        <dbReference type="ARBA" id="ARBA00020148"/>
    </source>
</evidence>
<dbReference type="EMBL" id="JAQIPB010000003">
    <property type="protein sequence ID" value="MDA7416812.1"/>
    <property type="molecule type" value="Genomic_DNA"/>
</dbReference>
<dbReference type="Pfam" id="PF12697">
    <property type="entry name" value="Abhydrolase_6"/>
    <property type="match status" value="1"/>
</dbReference>
<gene>
    <name evidence="5" type="ORF">PGB34_10590</name>
</gene>
<organism evidence="5 6">
    <name type="scientific">Xenophilus arseniciresistens</name>
    <dbReference type="NCBI Taxonomy" id="1283306"/>
    <lineage>
        <taxon>Bacteria</taxon>
        <taxon>Pseudomonadati</taxon>
        <taxon>Pseudomonadota</taxon>
        <taxon>Betaproteobacteria</taxon>
        <taxon>Burkholderiales</taxon>
        <taxon>Comamonadaceae</taxon>
        <taxon>Xenophilus</taxon>
    </lineage>
</organism>
<dbReference type="Gene3D" id="3.40.50.1820">
    <property type="entry name" value="alpha/beta hydrolase"/>
    <property type="match status" value="1"/>
</dbReference>
<dbReference type="PANTHER" id="PTHR15913:SF0">
    <property type="entry name" value="MASPARDIN"/>
    <property type="match status" value="1"/>
</dbReference>
<dbReference type="Proteomes" id="UP001212602">
    <property type="component" value="Unassembled WGS sequence"/>
</dbReference>
<dbReference type="GO" id="GO:0016787">
    <property type="term" value="F:hydrolase activity"/>
    <property type="evidence" value="ECO:0007669"/>
    <property type="project" value="UniProtKB-KW"/>
</dbReference>
<dbReference type="InterPro" id="IPR026151">
    <property type="entry name" value="Maspardin"/>
</dbReference>
<dbReference type="GO" id="GO:0005737">
    <property type="term" value="C:cytoplasm"/>
    <property type="evidence" value="ECO:0007669"/>
    <property type="project" value="UniProtKB-SubCell"/>
</dbReference>
<comment type="caution">
    <text evidence="5">The sequence shown here is derived from an EMBL/GenBank/DDBJ whole genome shotgun (WGS) entry which is preliminary data.</text>
</comment>
<dbReference type="RefSeq" id="WP_271428041.1">
    <property type="nucleotide sequence ID" value="NZ_JAQIPB010000003.1"/>
</dbReference>
<keyword evidence="5" id="KW-0378">Hydrolase</keyword>
<name>A0AAE3T0Z7_9BURK</name>
<protein>
    <recommendedName>
        <fullName evidence="2">Maspardin</fullName>
    </recommendedName>
</protein>
<evidence type="ECO:0000313" key="5">
    <source>
        <dbReference type="EMBL" id="MDA7416812.1"/>
    </source>
</evidence>
<dbReference type="SUPFAM" id="SSF53474">
    <property type="entry name" value="alpha/beta-Hydrolases"/>
    <property type="match status" value="1"/>
</dbReference>
<evidence type="ECO:0000256" key="1">
    <source>
        <dbReference type="ARBA" id="ARBA00004496"/>
    </source>
</evidence>
<comment type="subcellular location">
    <subcellularLocation>
        <location evidence="1">Cytoplasm</location>
    </subcellularLocation>
</comment>
<keyword evidence="6" id="KW-1185">Reference proteome</keyword>
<evidence type="ECO:0000259" key="4">
    <source>
        <dbReference type="Pfam" id="PF12697"/>
    </source>
</evidence>
<accession>A0AAE3T0Z7</accession>
<dbReference type="AlphaFoldDB" id="A0AAE3T0Z7"/>
<keyword evidence="3" id="KW-0963">Cytoplasm</keyword>
<dbReference type="InterPro" id="IPR000073">
    <property type="entry name" value="AB_hydrolase_1"/>
</dbReference>
<dbReference type="PANTHER" id="PTHR15913">
    <property type="entry name" value="ACID CLUSTER PROTEIN 33"/>
    <property type="match status" value="1"/>
</dbReference>
<evidence type="ECO:0000256" key="3">
    <source>
        <dbReference type="ARBA" id="ARBA00022490"/>
    </source>
</evidence>
<reference evidence="5" key="1">
    <citation type="submission" date="2023-01" db="EMBL/GenBank/DDBJ databases">
        <title>Xenophilus mangrovi sp. nov., isolated from soil of Mangrove nature reserve.</title>
        <authorList>
            <person name="Xu S."/>
            <person name="Liu Z."/>
            <person name="Xu Y."/>
        </authorList>
    </citation>
    <scope>NUCLEOTIDE SEQUENCE</scope>
    <source>
        <strain evidence="5">YW8</strain>
    </source>
</reference>
<proteinExistence type="predicted"/>
<feature type="domain" description="AB hydrolase-1" evidence="4">
    <location>
        <begin position="36"/>
        <end position="250"/>
    </location>
</feature>
<sequence>MELLNQLERRYAWQSLIVNGHEWRWLDTAAPGAVAVLLPGSVGDAAMFVRTLGALGERTRLIAVTYPALASADELADGLAAVCQFLGLPPSVVVGSSFGAYWAQFFALRHPALVRALVIGNGFVDGSDLAANPLFKPDWVESVAPEALHAQWLERVRAAPPGELQKLQLLMLEKRQSPANLHARFLGVVRAQACPPLALPAQAVTVLECDDDPLIPPEVRARLRGQYPGARHLRLPSGGHYPHLLAPAAYEEMLLSTLY</sequence>
<dbReference type="InterPro" id="IPR029058">
    <property type="entry name" value="AB_hydrolase_fold"/>
</dbReference>